<evidence type="ECO:0000313" key="2">
    <source>
        <dbReference type="EMBL" id="SVD74466.1"/>
    </source>
</evidence>
<gene>
    <name evidence="2" type="ORF">METZ01_LOCUS427320</name>
</gene>
<dbReference type="EMBL" id="UINC01170430">
    <property type="protein sequence ID" value="SVD74466.1"/>
    <property type="molecule type" value="Genomic_DNA"/>
</dbReference>
<accession>A0A382XTW6</accession>
<name>A0A382XTW6_9ZZZZ</name>
<protein>
    <submittedName>
        <fullName evidence="2">Uncharacterized protein</fullName>
    </submittedName>
</protein>
<sequence length="54" mass="5820">MATQIKATVFNNAVGVGHSLGVPLQSRAEGYLDATSTKNPADPEPNEIRKLYTF</sequence>
<organism evidence="2">
    <name type="scientific">marine metagenome</name>
    <dbReference type="NCBI Taxonomy" id="408172"/>
    <lineage>
        <taxon>unclassified sequences</taxon>
        <taxon>metagenomes</taxon>
        <taxon>ecological metagenomes</taxon>
    </lineage>
</organism>
<proteinExistence type="predicted"/>
<reference evidence="2" key="1">
    <citation type="submission" date="2018-05" db="EMBL/GenBank/DDBJ databases">
        <authorList>
            <person name="Lanie J.A."/>
            <person name="Ng W.-L."/>
            <person name="Kazmierczak K.M."/>
            <person name="Andrzejewski T.M."/>
            <person name="Davidsen T.M."/>
            <person name="Wayne K.J."/>
            <person name="Tettelin H."/>
            <person name="Glass J.I."/>
            <person name="Rusch D."/>
            <person name="Podicherti R."/>
            <person name="Tsui H.-C.T."/>
            <person name="Winkler M.E."/>
        </authorList>
    </citation>
    <scope>NUCLEOTIDE SEQUENCE</scope>
</reference>
<dbReference type="AlphaFoldDB" id="A0A382XTW6"/>
<feature type="region of interest" description="Disordered" evidence="1">
    <location>
        <begin position="34"/>
        <end position="54"/>
    </location>
</feature>
<evidence type="ECO:0000256" key="1">
    <source>
        <dbReference type="SAM" id="MobiDB-lite"/>
    </source>
</evidence>